<keyword evidence="2" id="KW-0418">Kinase</keyword>
<dbReference type="Proteomes" id="UP000053091">
    <property type="component" value="Unassembled WGS sequence"/>
</dbReference>
<accession>A0A0S7C2F3</accession>
<dbReference type="Pfam" id="PF00485">
    <property type="entry name" value="PRK"/>
    <property type="match status" value="1"/>
</dbReference>
<feature type="domain" description="Phosphoribulokinase/uridine kinase" evidence="1">
    <location>
        <begin position="32"/>
        <end position="149"/>
    </location>
</feature>
<dbReference type="InterPro" id="IPR006083">
    <property type="entry name" value="PRK/URK"/>
</dbReference>
<dbReference type="AlphaFoldDB" id="A0A0S7C2F3"/>
<organism evidence="2">
    <name type="scientific">Lentimicrobium saccharophilum</name>
    <dbReference type="NCBI Taxonomy" id="1678841"/>
    <lineage>
        <taxon>Bacteria</taxon>
        <taxon>Pseudomonadati</taxon>
        <taxon>Bacteroidota</taxon>
        <taxon>Bacteroidia</taxon>
        <taxon>Bacteroidales</taxon>
        <taxon>Lentimicrobiaceae</taxon>
        <taxon>Lentimicrobium</taxon>
    </lineage>
</organism>
<dbReference type="GO" id="GO:0005524">
    <property type="term" value="F:ATP binding"/>
    <property type="evidence" value="ECO:0007669"/>
    <property type="project" value="InterPro"/>
</dbReference>
<dbReference type="GO" id="GO:0016301">
    <property type="term" value="F:kinase activity"/>
    <property type="evidence" value="ECO:0007669"/>
    <property type="project" value="UniProtKB-KW"/>
</dbReference>
<proteinExistence type="predicted"/>
<keyword evidence="3" id="KW-1185">Reference proteome</keyword>
<dbReference type="OrthoDB" id="1249303at2"/>
<sequence>MLNDILQLNKKHEFAARTILEKVMAEKTDKYIITISGEVETGKCEVAHMLGKLLKKEGIRVKLLHMDNYYKIPPLERTEWRKRHGLESVGYDEYDWDVVNRTLAGFKEGKLTTLPCVDLFTGQIDQLTTNFAGIEVLIIEGLYSVKIEEANLKVFIEQTYRDTIEEQIASGKEELDEFRMQILEREHQVVQSLKPLADFYLDFDTASEIFHY</sequence>
<gene>
    <name evidence="2" type="ORF">TBC1_12135</name>
</gene>
<dbReference type="EMBL" id="DF968183">
    <property type="protein sequence ID" value="GAP44334.1"/>
    <property type="molecule type" value="Genomic_DNA"/>
</dbReference>
<protein>
    <submittedName>
        <fullName evidence="2">Uridine kinase</fullName>
    </submittedName>
</protein>
<dbReference type="RefSeq" id="WP_062043450.1">
    <property type="nucleotide sequence ID" value="NZ_DF968183.1"/>
</dbReference>
<reference evidence="2" key="1">
    <citation type="journal article" date="2015" name="Genome Announc.">
        <title>Draft Genome Sequence of Bacteroidales Strain TBC1, a Novel Isolate from a Methanogenic Wastewater Treatment System.</title>
        <authorList>
            <person name="Tourlousse D.M."/>
            <person name="Matsuura N."/>
            <person name="Sun L."/>
            <person name="Toyonaga M."/>
            <person name="Kuroda K."/>
            <person name="Ohashi A."/>
            <person name="Cruz R."/>
            <person name="Yamaguchi T."/>
            <person name="Sekiguchi Y."/>
        </authorList>
    </citation>
    <scope>NUCLEOTIDE SEQUENCE [LARGE SCALE GENOMIC DNA]</scope>
    <source>
        <strain evidence="2">TBC1</strain>
    </source>
</reference>
<keyword evidence="2" id="KW-0808">Transferase</keyword>
<name>A0A0S7C2F3_9BACT</name>
<evidence type="ECO:0000313" key="2">
    <source>
        <dbReference type="EMBL" id="GAP44334.1"/>
    </source>
</evidence>
<dbReference type="SUPFAM" id="SSF52540">
    <property type="entry name" value="P-loop containing nucleoside triphosphate hydrolases"/>
    <property type="match status" value="1"/>
</dbReference>
<dbReference type="InterPro" id="IPR027417">
    <property type="entry name" value="P-loop_NTPase"/>
</dbReference>
<evidence type="ECO:0000313" key="3">
    <source>
        <dbReference type="Proteomes" id="UP000053091"/>
    </source>
</evidence>
<dbReference type="Gene3D" id="3.40.50.300">
    <property type="entry name" value="P-loop containing nucleotide triphosphate hydrolases"/>
    <property type="match status" value="1"/>
</dbReference>
<dbReference type="STRING" id="1678841.TBC1_12135"/>
<evidence type="ECO:0000259" key="1">
    <source>
        <dbReference type="Pfam" id="PF00485"/>
    </source>
</evidence>